<evidence type="ECO:0000256" key="6">
    <source>
        <dbReference type="SAM" id="MobiDB-lite"/>
    </source>
</evidence>
<feature type="domain" description="Protein kinase" evidence="7">
    <location>
        <begin position="135"/>
        <end position="423"/>
    </location>
</feature>
<sequence length="423" mass="48101">MRYAYITLGFFGTHTLAIFLSKNGIRVSDICNGIDTALYYSYVTLKALCIICLNDESSNDGTSTNAIISKSLTSSSLSSSGVSAKSQSPRDSSGSASIRPSATKSKLKSSSQANELKAEDENGIFDLPVSLKPQYELLSLLGKGCFGEVYSLRDRTTRKLVAIKIIQKSPKRKNRAMDNLRKESTILKELSGKKGIPKFFDFNYNENMAYMILELLGPSLDKFLGDRTNPTSLKYSIVKRFASTLIEALRALHDLGYLHMDLKPENTTVQFEENSKEPLLDKNRLENASFFLIDFGLSKKYINDGEHHKQIVTNHFEGNKKYASINAHLRSTQGRGDDLESFGYVLIFLTLGKLPWSYLGRFKDKDEHEKKVIKTKIKLKNDKSLWKNTLENYPELYLYMKNIYELEFTQKPDYEYLKKLFQS</sequence>
<keyword evidence="3 4" id="KW-0067">ATP-binding</keyword>
<evidence type="ECO:0000256" key="4">
    <source>
        <dbReference type="PROSITE-ProRule" id="PRU10141"/>
    </source>
</evidence>
<dbReference type="InterPro" id="IPR011009">
    <property type="entry name" value="Kinase-like_dom_sf"/>
</dbReference>
<dbReference type="InterPro" id="IPR000719">
    <property type="entry name" value="Prot_kinase_dom"/>
</dbReference>
<evidence type="ECO:0000256" key="3">
    <source>
        <dbReference type="ARBA" id="ARBA00022840"/>
    </source>
</evidence>
<dbReference type="InterPro" id="IPR050235">
    <property type="entry name" value="CK1_Ser-Thr_kinase"/>
</dbReference>
<evidence type="ECO:0000259" key="7">
    <source>
        <dbReference type="PROSITE" id="PS50011"/>
    </source>
</evidence>
<dbReference type="EMBL" id="JAVRJZ010000001">
    <property type="protein sequence ID" value="KAK2726798.1"/>
    <property type="molecule type" value="Genomic_DNA"/>
</dbReference>
<dbReference type="Pfam" id="PF00069">
    <property type="entry name" value="Pkinase"/>
    <property type="match status" value="1"/>
</dbReference>
<dbReference type="InterPro" id="IPR008271">
    <property type="entry name" value="Ser/Thr_kinase_AS"/>
</dbReference>
<dbReference type="GO" id="GO:0005524">
    <property type="term" value="F:ATP binding"/>
    <property type="evidence" value="ECO:0007669"/>
    <property type="project" value="UniProtKB-UniRule"/>
</dbReference>
<dbReference type="SUPFAM" id="SSF56112">
    <property type="entry name" value="Protein kinase-like (PK-like)"/>
    <property type="match status" value="1"/>
</dbReference>
<dbReference type="PROSITE" id="PS00108">
    <property type="entry name" value="PROTEIN_KINASE_ST"/>
    <property type="match status" value="1"/>
</dbReference>
<dbReference type="SMART" id="SM00220">
    <property type="entry name" value="S_TKc"/>
    <property type="match status" value="1"/>
</dbReference>
<feature type="region of interest" description="Disordered" evidence="6">
    <location>
        <begin position="76"/>
        <end position="114"/>
    </location>
</feature>
<feature type="compositionally biased region" description="Polar residues" evidence="6">
    <location>
        <begin position="89"/>
        <end position="114"/>
    </location>
</feature>
<evidence type="ECO:0000313" key="8">
    <source>
        <dbReference type="EMBL" id="KAK2726798.1"/>
    </source>
</evidence>
<dbReference type="PROSITE" id="PS00107">
    <property type="entry name" value="PROTEIN_KINASE_ATP"/>
    <property type="match status" value="1"/>
</dbReference>
<reference evidence="8" key="1">
    <citation type="submission" date="2023-07" db="EMBL/GenBank/DDBJ databases">
        <title>Chromosome-level genome assembly of Artemia franciscana.</title>
        <authorList>
            <person name="Jo E."/>
        </authorList>
    </citation>
    <scope>NUCLEOTIDE SEQUENCE</scope>
    <source>
        <tissue evidence="8">Whole body</tissue>
    </source>
</reference>
<feature type="compositionally biased region" description="Low complexity" evidence="6">
    <location>
        <begin position="76"/>
        <end position="87"/>
    </location>
</feature>
<keyword evidence="5" id="KW-0723">Serine/threonine-protein kinase</keyword>
<keyword evidence="5" id="KW-0808">Transferase</keyword>
<accession>A0AA88IES9</accession>
<dbReference type="InterPro" id="IPR017441">
    <property type="entry name" value="Protein_kinase_ATP_BS"/>
</dbReference>
<feature type="binding site" evidence="4">
    <location>
        <position position="164"/>
    </location>
    <ligand>
        <name>ATP</name>
        <dbReference type="ChEBI" id="CHEBI:30616"/>
    </ligand>
</feature>
<comment type="similarity">
    <text evidence="5">Belongs to the protein kinase superfamily.</text>
</comment>
<evidence type="ECO:0000313" key="9">
    <source>
        <dbReference type="Proteomes" id="UP001187531"/>
    </source>
</evidence>
<dbReference type="PROSITE" id="PS50011">
    <property type="entry name" value="PROTEIN_KINASE_DOM"/>
    <property type="match status" value="1"/>
</dbReference>
<proteinExistence type="inferred from homology"/>
<dbReference type="AlphaFoldDB" id="A0AA88IES9"/>
<keyword evidence="5" id="KW-0418">Kinase</keyword>
<dbReference type="Gene3D" id="1.10.510.10">
    <property type="entry name" value="Transferase(Phosphotransferase) domain 1"/>
    <property type="match status" value="1"/>
</dbReference>
<organism evidence="8 9">
    <name type="scientific">Artemia franciscana</name>
    <name type="common">Brine shrimp</name>
    <name type="synonym">Artemia sanfranciscana</name>
    <dbReference type="NCBI Taxonomy" id="6661"/>
    <lineage>
        <taxon>Eukaryota</taxon>
        <taxon>Metazoa</taxon>
        <taxon>Ecdysozoa</taxon>
        <taxon>Arthropoda</taxon>
        <taxon>Crustacea</taxon>
        <taxon>Branchiopoda</taxon>
        <taxon>Anostraca</taxon>
        <taxon>Artemiidae</taxon>
        <taxon>Artemia</taxon>
    </lineage>
</organism>
<evidence type="ECO:0000256" key="2">
    <source>
        <dbReference type="ARBA" id="ARBA00022741"/>
    </source>
</evidence>
<dbReference type="Proteomes" id="UP001187531">
    <property type="component" value="Unassembled WGS sequence"/>
</dbReference>
<dbReference type="EC" id="2.7.11.1" evidence="1"/>
<comment type="caution">
    <text evidence="8">The sequence shown here is derived from an EMBL/GenBank/DDBJ whole genome shotgun (WGS) entry which is preliminary data.</text>
</comment>
<keyword evidence="9" id="KW-1185">Reference proteome</keyword>
<gene>
    <name evidence="8" type="ORF">QYM36_007595</name>
</gene>
<protein>
    <recommendedName>
        <fullName evidence="1">non-specific serine/threonine protein kinase</fullName>
        <ecNumber evidence="1">2.7.11.1</ecNumber>
    </recommendedName>
</protein>
<evidence type="ECO:0000256" key="1">
    <source>
        <dbReference type="ARBA" id="ARBA00012513"/>
    </source>
</evidence>
<dbReference type="GO" id="GO:0004674">
    <property type="term" value="F:protein serine/threonine kinase activity"/>
    <property type="evidence" value="ECO:0007669"/>
    <property type="project" value="UniProtKB-KW"/>
</dbReference>
<keyword evidence="2 4" id="KW-0547">Nucleotide-binding</keyword>
<dbReference type="PANTHER" id="PTHR11909">
    <property type="entry name" value="CASEIN KINASE-RELATED"/>
    <property type="match status" value="1"/>
</dbReference>
<name>A0AA88IES9_ARTSF</name>
<evidence type="ECO:0000256" key="5">
    <source>
        <dbReference type="RuleBase" id="RU000304"/>
    </source>
</evidence>